<feature type="region of interest" description="Disordered" evidence="1">
    <location>
        <begin position="1"/>
        <end position="119"/>
    </location>
</feature>
<proteinExistence type="predicted"/>
<comment type="caution">
    <text evidence="2">The sequence shown here is derived from an EMBL/GenBank/DDBJ whole genome shotgun (WGS) entry which is preliminary data.</text>
</comment>
<feature type="non-terminal residue" evidence="2">
    <location>
        <position position="1"/>
    </location>
</feature>
<feature type="compositionally biased region" description="Polar residues" evidence="1">
    <location>
        <begin position="19"/>
        <end position="32"/>
    </location>
</feature>
<dbReference type="EMBL" id="JANPWB010000016">
    <property type="protein sequence ID" value="KAJ1086469.1"/>
    <property type="molecule type" value="Genomic_DNA"/>
</dbReference>
<feature type="compositionally biased region" description="Polar residues" evidence="1">
    <location>
        <begin position="106"/>
        <end position="119"/>
    </location>
</feature>
<accession>A0AAV7L683</accession>
<sequence length="119" mass="13563">GATQHTPIGAQWGMKKHTQIQQSNTTHTQRSTVGHGETHTDTAEQHSTHPEEHTQHRETHTDTAEQNNTHPEEHSAAWRNTHRYIYRGATQHTPIGAQWGMEKHTQIQQGNTTHTQRST</sequence>
<dbReference type="Proteomes" id="UP001066276">
    <property type="component" value="Chromosome 12"/>
</dbReference>
<gene>
    <name evidence="2" type="ORF">NDU88_006586</name>
</gene>
<evidence type="ECO:0000256" key="1">
    <source>
        <dbReference type="SAM" id="MobiDB-lite"/>
    </source>
</evidence>
<protein>
    <submittedName>
        <fullName evidence="2">Uncharacterized protein</fullName>
    </submittedName>
</protein>
<evidence type="ECO:0000313" key="2">
    <source>
        <dbReference type="EMBL" id="KAJ1086469.1"/>
    </source>
</evidence>
<dbReference type="AlphaFoldDB" id="A0AAV7L683"/>
<evidence type="ECO:0000313" key="3">
    <source>
        <dbReference type="Proteomes" id="UP001066276"/>
    </source>
</evidence>
<name>A0AAV7L683_PLEWA</name>
<keyword evidence="3" id="KW-1185">Reference proteome</keyword>
<feature type="non-terminal residue" evidence="2">
    <location>
        <position position="119"/>
    </location>
</feature>
<feature type="compositionally biased region" description="Basic and acidic residues" evidence="1">
    <location>
        <begin position="36"/>
        <end position="63"/>
    </location>
</feature>
<reference evidence="2" key="1">
    <citation type="journal article" date="2022" name="bioRxiv">
        <title>Sequencing and chromosome-scale assembly of the giantPleurodeles waltlgenome.</title>
        <authorList>
            <person name="Brown T."/>
            <person name="Elewa A."/>
            <person name="Iarovenko S."/>
            <person name="Subramanian E."/>
            <person name="Araus A.J."/>
            <person name="Petzold A."/>
            <person name="Susuki M."/>
            <person name="Suzuki K.-i.T."/>
            <person name="Hayashi T."/>
            <person name="Toyoda A."/>
            <person name="Oliveira C."/>
            <person name="Osipova E."/>
            <person name="Leigh N.D."/>
            <person name="Simon A."/>
            <person name="Yun M.H."/>
        </authorList>
    </citation>
    <scope>NUCLEOTIDE SEQUENCE</scope>
    <source>
        <strain evidence="2">20211129_DDA</strain>
        <tissue evidence="2">Liver</tissue>
    </source>
</reference>
<organism evidence="2 3">
    <name type="scientific">Pleurodeles waltl</name>
    <name type="common">Iberian ribbed newt</name>
    <dbReference type="NCBI Taxonomy" id="8319"/>
    <lineage>
        <taxon>Eukaryota</taxon>
        <taxon>Metazoa</taxon>
        <taxon>Chordata</taxon>
        <taxon>Craniata</taxon>
        <taxon>Vertebrata</taxon>
        <taxon>Euteleostomi</taxon>
        <taxon>Amphibia</taxon>
        <taxon>Batrachia</taxon>
        <taxon>Caudata</taxon>
        <taxon>Salamandroidea</taxon>
        <taxon>Salamandridae</taxon>
        <taxon>Pleurodelinae</taxon>
        <taxon>Pleurodeles</taxon>
    </lineage>
</organism>